<evidence type="ECO:0000313" key="3">
    <source>
        <dbReference type="EMBL" id="GIL37876.1"/>
    </source>
</evidence>
<sequence>MMDTAKTNALAAQLLADMGARTKYKPLRLDGATIDADTAYEVQRQVVQHAQQAGAGQVAGYKIGLTSGAMQRFCGVDEPILGRLLTGRQVQSGTTVRRADFVRLGLESELALRIAKPFPAMRDGNVFALLECIDQAAAAFEIVDDRDADYSSLDAYSIAAENSWNAGMILGPPISARELGSFGNLQGRLLINGAEVAQGNSSDVLGSPLNVMAWLGRFAQRAGFSLEPGQWVLTGSMIATKFPAVGDRVRFELGSLPPVEISVV</sequence>
<dbReference type="GO" id="GO:0008684">
    <property type="term" value="F:2-oxopent-4-enoate hydratase activity"/>
    <property type="evidence" value="ECO:0007669"/>
    <property type="project" value="TreeGrafter"/>
</dbReference>
<keyword evidence="1" id="KW-0456">Lyase</keyword>
<dbReference type="AlphaFoldDB" id="A0A8S8X9Q6"/>
<keyword evidence="4" id="KW-1185">Reference proteome</keyword>
<dbReference type="PANTHER" id="PTHR30143:SF0">
    <property type="entry name" value="2-KETO-4-PENTENOATE HYDRATASE"/>
    <property type="match status" value="1"/>
</dbReference>
<comment type="caution">
    <text evidence="3">The sequence shown here is derived from an EMBL/GenBank/DDBJ whole genome shotgun (WGS) entry which is preliminary data.</text>
</comment>
<reference evidence="3" key="1">
    <citation type="submission" date="2021-02" db="EMBL/GenBank/DDBJ databases">
        <title>Genome sequence of Rhodospirillales sp. strain TMPK1 isolated from soil.</title>
        <authorList>
            <person name="Nakai R."/>
            <person name="Kusada H."/>
            <person name="Tamaki H."/>
        </authorList>
    </citation>
    <scope>NUCLEOTIDE SEQUENCE</scope>
    <source>
        <strain evidence="3">TMPK1</strain>
    </source>
</reference>
<protein>
    <submittedName>
        <fullName evidence="3">2-keto-4-pentenoate hydratase</fullName>
    </submittedName>
</protein>
<dbReference type="SUPFAM" id="SSF56529">
    <property type="entry name" value="FAH"/>
    <property type="match status" value="1"/>
</dbReference>
<dbReference type="InterPro" id="IPR011234">
    <property type="entry name" value="Fumarylacetoacetase-like_C"/>
</dbReference>
<dbReference type="Gene3D" id="3.90.850.10">
    <property type="entry name" value="Fumarylacetoacetase-like, C-terminal domain"/>
    <property type="match status" value="1"/>
</dbReference>
<dbReference type="InterPro" id="IPR050772">
    <property type="entry name" value="Hydratase-Decarb/MhpD_sf"/>
</dbReference>
<dbReference type="Pfam" id="PF01557">
    <property type="entry name" value="FAA_hydrolase"/>
    <property type="match status" value="1"/>
</dbReference>
<gene>
    <name evidence="3" type="ORF">TMPK1_01130</name>
</gene>
<evidence type="ECO:0000313" key="4">
    <source>
        <dbReference type="Proteomes" id="UP000681075"/>
    </source>
</evidence>
<evidence type="ECO:0000259" key="2">
    <source>
        <dbReference type="Pfam" id="PF01557"/>
    </source>
</evidence>
<proteinExistence type="predicted"/>
<organism evidence="3 4">
    <name type="scientific">Roseiterribacter gracilis</name>
    <dbReference type="NCBI Taxonomy" id="2812848"/>
    <lineage>
        <taxon>Bacteria</taxon>
        <taxon>Pseudomonadati</taxon>
        <taxon>Pseudomonadota</taxon>
        <taxon>Alphaproteobacteria</taxon>
        <taxon>Rhodospirillales</taxon>
        <taxon>Roseiterribacteraceae</taxon>
        <taxon>Roseiterribacter</taxon>
    </lineage>
</organism>
<dbReference type="Proteomes" id="UP000681075">
    <property type="component" value="Unassembled WGS sequence"/>
</dbReference>
<name>A0A8S8X9Q6_9PROT</name>
<feature type="domain" description="Fumarylacetoacetase-like C-terminal" evidence="2">
    <location>
        <begin position="90"/>
        <end position="263"/>
    </location>
</feature>
<dbReference type="InterPro" id="IPR036663">
    <property type="entry name" value="Fumarylacetoacetase_C_sf"/>
</dbReference>
<evidence type="ECO:0000256" key="1">
    <source>
        <dbReference type="ARBA" id="ARBA00023239"/>
    </source>
</evidence>
<dbReference type="EMBL" id="BOPV01000001">
    <property type="protein sequence ID" value="GIL37876.1"/>
    <property type="molecule type" value="Genomic_DNA"/>
</dbReference>
<dbReference type="PANTHER" id="PTHR30143">
    <property type="entry name" value="ACID HYDRATASE"/>
    <property type="match status" value="1"/>
</dbReference>
<accession>A0A8S8X9Q6</accession>
<dbReference type="GO" id="GO:0005737">
    <property type="term" value="C:cytoplasm"/>
    <property type="evidence" value="ECO:0007669"/>
    <property type="project" value="TreeGrafter"/>
</dbReference>